<dbReference type="InterPro" id="IPR002789">
    <property type="entry name" value="HerA_central"/>
</dbReference>
<dbReference type="Gene3D" id="3.40.50.300">
    <property type="entry name" value="P-loop containing nucleotide triphosphate hydrolases"/>
    <property type="match status" value="1"/>
</dbReference>
<dbReference type="EMBL" id="MEUV01000014">
    <property type="protein sequence ID" value="OGC46117.1"/>
    <property type="molecule type" value="Genomic_DNA"/>
</dbReference>
<dbReference type="Proteomes" id="UP000178615">
    <property type="component" value="Unassembled WGS sequence"/>
</dbReference>
<dbReference type="AlphaFoldDB" id="A0A1F4UMC6"/>
<dbReference type="InterPro" id="IPR058441">
    <property type="entry name" value="DUF8128"/>
</dbReference>
<feature type="domain" description="Helicase HerA central" evidence="1">
    <location>
        <begin position="412"/>
        <end position="627"/>
    </location>
</feature>
<feature type="domain" description="DUF8128" evidence="2">
    <location>
        <begin position="61"/>
        <end position="370"/>
    </location>
</feature>
<dbReference type="Pfam" id="PF01935">
    <property type="entry name" value="DUF87"/>
    <property type="match status" value="1"/>
</dbReference>
<organism evidence="3 4">
    <name type="scientific">candidate division WWE3 bacterium RBG_19FT_COMBO_34_6</name>
    <dbReference type="NCBI Taxonomy" id="1802612"/>
    <lineage>
        <taxon>Bacteria</taxon>
        <taxon>Katanobacteria</taxon>
    </lineage>
</organism>
<accession>A0A1F4UMC6</accession>
<dbReference type="InterPro" id="IPR027417">
    <property type="entry name" value="P-loop_NTPase"/>
</dbReference>
<evidence type="ECO:0000313" key="3">
    <source>
        <dbReference type="EMBL" id="OGC46117.1"/>
    </source>
</evidence>
<proteinExistence type="predicted"/>
<sequence>MNILIPVIVILVVLVVIFSASRRVIKETQMDQLSSGHFEILEIQVLKNAQEEKDYKSSSLAAENLFATLHGLLREEAHLQEHFSFEIVSNKAGGLRFYVAVPNSIMKYIEGQIYAQYPDAQIRVVQDYTPEINQENSPFEIATLSLSKKDFFPIKTFNDLEVDPLSSITSVMSQVDENETLAIQYLVKPIGDTWQPEGHTYVNNLRAGITKQSGQSILGTALKTTAKEFTGLASGVATGWLKYHEAVPEGGLAGKDAIKLTPVEELQITGIETKLTKMGFEIEVRALSISGHSQAKSESNLRLLLASYQQFTNANLNSFIYKITLNKNSLLNKLKQRIFEKDNSFILNTEELASIYHLPSKNIDTPNISWVYSRKTEPPAELPTKNCVYIGETLFRSHKTRFGLAEGDDRLRHMYVIGKSGTGKSTLFENMIAQDINNGFGVGLLDPHGETIEKVLDRIPDHRVEDVIYFDPSDTEKPIGLNLLQIDDPSQKNLLASGLVSAIKQHFDFSWGPRLEYMLNYAVLTLLEVPGATLLGITRLMEDDNYLKFILHFVKDPAVLKFWETEYKEIKGNQRLVTEAIAPIQNKVNRFLASSTIRNILGQKKSTIDIWNAMNNGKILLMNLSKGKIGADNANLLGALLVSRIQFYALQRAKIPYDKRNPFYLYVDEFQNFATG</sequence>
<evidence type="ECO:0000259" key="2">
    <source>
        <dbReference type="Pfam" id="PF26449"/>
    </source>
</evidence>
<feature type="non-terminal residue" evidence="3">
    <location>
        <position position="676"/>
    </location>
</feature>
<name>A0A1F4UMC6_UNCKA</name>
<comment type="caution">
    <text evidence="3">The sequence shown here is derived from an EMBL/GenBank/DDBJ whole genome shotgun (WGS) entry which is preliminary data.</text>
</comment>
<dbReference type="SUPFAM" id="SSF52540">
    <property type="entry name" value="P-loop containing nucleoside triphosphate hydrolases"/>
    <property type="match status" value="1"/>
</dbReference>
<evidence type="ECO:0000313" key="4">
    <source>
        <dbReference type="Proteomes" id="UP000178615"/>
    </source>
</evidence>
<protein>
    <submittedName>
        <fullName evidence="3">Uncharacterized protein</fullName>
    </submittedName>
</protein>
<gene>
    <name evidence="3" type="ORF">A2V49_03495</name>
</gene>
<evidence type="ECO:0000259" key="1">
    <source>
        <dbReference type="Pfam" id="PF01935"/>
    </source>
</evidence>
<dbReference type="Pfam" id="PF26449">
    <property type="entry name" value="DUF8128"/>
    <property type="match status" value="1"/>
</dbReference>
<reference evidence="3 4" key="1">
    <citation type="journal article" date="2016" name="Nat. Commun.">
        <title>Thousands of microbial genomes shed light on interconnected biogeochemical processes in an aquifer system.</title>
        <authorList>
            <person name="Anantharaman K."/>
            <person name="Brown C.T."/>
            <person name="Hug L.A."/>
            <person name="Sharon I."/>
            <person name="Castelle C.J."/>
            <person name="Probst A.J."/>
            <person name="Thomas B.C."/>
            <person name="Singh A."/>
            <person name="Wilkins M.J."/>
            <person name="Karaoz U."/>
            <person name="Brodie E.L."/>
            <person name="Williams K.H."/>
            <person name="Hubbard S.S."/>
            <person name="Banfield J.F."/>
        </authorList>
    </citation>
    <scope>NUCLEOTIDE SEQUENCE [LARGE SCALE GENOMIC DNA]</scope>
</reference>